<accession>A0A445D3D4</accession>
<keyword evidence="1" id="KW-0862">Zinc</keyword>
<reference evidence="4 5" key="1">
    <citation type="submission" date="2019-01" db="EMBL/GenBank/DDBJ databases">
        <title>Sequencing of cultivated peanut Arachis hypogaea provides insights into genome evolution and oil improvement.</title>
        <authorList>
            <person name="Chen X."/>
        </authorList>
    </citation>
    <scope>NUCLEOTIDE SEQUENCE [LARGE SCALE GENOMIC DNA]</scope>
    <source>
        <strain evidence="5">cv. Fuhuasheng</strain>
        <tissue evidence="4">Leaves</tissue>
    </source>
</reference>
<feature type="region of interest" description="Disordered" evidence="2">
    <location>
        <begin position="328"/>
        <end position="398"/>
    </location>
</feature>
<dbReference type="AlphaFoldDB" id="A0A445D3D4"/>
<dbReference type="EMBL" id="SDMP01000005">
    <property type="protein sequence ID" value="RYR57651.1"/>
    <property type="molecule type" value="Genomic_DNA"/>
</dbReference>
<sequence length="398" mass="45299">MEENMKLFKSNADSIAICEIAELRDYVELFVVHKVEENDVFSVAGSIDVGEDHRMVDKETRDSDDDDNQEVEFDNSDDSDSLNSKYKPSEEEDDSINYLHFIDSEDELDPDVSGFQDVNVMTEKCKAVKKKGVATENFENDEGANNDELDLDHKVGVEGSDSDHEGVRVGILHLKWLGKAFKKNVESNLKVKIKELVAKAQKKWNLTITKAMAMRSKQIALDEIQETFREQYKRIYDYGHELLRENPDSSVRIQCYESIIHPLNGPDLWERIAHHDVMLPPYRRPSHRPVKKRKPAIGEEEQSNHTHLSRKVEKLRCLICGSVGHNKNRCPKPIEDEAQHSKKLSKDKQKKESTKSHPPAIKGGRKIASSRPTPKRSVKRIDASTTQLPSSAQSNSAT</sequence>
<keyword evidence="5" id="KW-1185">Reference proteome</keyword>
<gene>
    <name evidence="4" type="ORF">Ahy_A05g023355</name>
</gene>
<dbReference type="PANTHER" id="PTHR31973">
    <property type="entry name" value="POLYPROTEIN, PUTATIVE-RELATED"/>
    <property type="match status" value="1"/>
</dbReference>
<evidence type="ECO:0000256" key="2">
    <source>
        <dbReference type="SAM" id="MobiDB-lite"/>
    </source>
</evidence>
<proteinExistence type="predicted"/>
<dbReference type="GO" id="GO:0003676">
    <property type="term" value="F:nucleic acid binding"/>
    <property type="evidence" value="ECO:0007669"/>
    <property type="project" value="InterPro"/>
</dbReference>
<dbReference type="GO" id="GO:0008270">
    <property type="term" value="F:zinc ion binding"/>
    <property type="evidence" value="ECO:0007669"/>
    <property type="project" value="UniProtKB-KW"/>
</dbReference>
<comment type="caution">
    <text evidence="4">The sequence shown here is derived from an EMBL/GenBank/DDBJ whole genome shotgun (WGS) entry which is preliminary data.</text>
</comment>
<feature type="region of interest" description="Disordered" evidence="2">
    <location>
        <begin position="54"/>
        <end position="93"/>
    </location>
</feature>
<dbReference type="SUPFAM" id="SSF57756">
    <property type="entry name" value="Retrovirus zinc finger-like domains"/>
    <property type="match status" value="1"/>
</dbReference>
<name>A0A445D3D4_ARAHY</name>
<organism evidence="4 5">
    <name type="scientific">Arachis hypogaea</name>
    <name type="common">Peanut</name>
    <dbReference type="NCBI Taxonomy" id="3818"/>
    <lineage>
        <taxon>Eukaryota</taxon>
        <taxon>Viridiplantae</taxon>
        <taxon>Streptophyta</taxon>
        <taxon>Embryophyta</taxon>
        <taxon>Tracheophyta</taxon>
        <taxon>Spermatophyta</taxon>
        <taxon>Magnoliopsida</taxon>
        <taxon>eudicotyledons</taxon>
        <taxon>Gunneridae</taxon>
        <taxon>Pentapetalae</taxon>
        <taxon>rosids</taxon>
        <taxon>fabids</taxon>
        <taxon>Fabales</taxon>
        <taxon>Fabaceae</taxon>
        <taxon>Papilionoideae</taxon>
        <taxon>50 kb inversion clade</taxon>
        <taxon>dalbergioids sensu lato</taxon>
        <taxon>Dalbergieae</taxon>
        <taxon>Pterocarpus clade</taxon>
        <taxon>Arachis</taxon>
    </lineage>
</organism>
<feature type="compositionally biased region" description="Basic and acidic residues" evidence="2">
    <location>
        <begin position="332"/>
        <end position="355"/>
    </location>
</feature>
<feature type="region of interest" description="Disordered" evidence="2">
    <location>
        <begin position="280"/>
        <end position="308"/>
    </location>
</feature>
<dbReference type="InterPro" id="IPR036875">
    <property type="entry name" value="Znf_CCHC_sf"/>
</dbReference>
<dbReference type="PANTHER" id="PTHR31973:SF189">
    <property type="entry name" value="TRANSPOSASE, MUDR, PLANT, MULE TRANSPOSASE DOMAIN PROTEIN-RELATED"/>
    <property type="match status" value="1"/>
</dbReference>
<evidence type="ECO:0000313" key="5">
    <source>
        <dbReference type="Proteomes" id="UP000289738"/>
    </source>
</evidence>
<dbReference type="PROSITE" id="PS50158">
    <property type="entry name" value="ZF_CCHC"/>
    <property type="match status" value="1"/>
</dbReference>
<feature type="compositionally biased region" description="Polar residues" evidence="2">
    <location>
        <begin position="383"/>
        <end position="398"/>
    </location>
</feature>
<dbReference type="InterPro" id="IPR001878">
    <property type="entry name" value="Znf_CCHC"/>
</dbReference>
<dbReference type="Proteomes" id="UP000289738">
    <property type="component" value="Chromosome A05"/>
</dbReference>
<evidence type="ECO:0000256" key="1">
    <source>
        <dbReference type="PROSITE-ProRule" id="PRU00047"/>
    </source>
</evidence>
<evidence type="ECO:0000259" key="3">
    <source>
        <dbReference type="PROSITE" id="PS50158"/>
    </source>
</evidence>
<feature type="compositionally biased region" description="Acidic residues" evidence="2">
    <location>
        <begin position="62"/>
        <end position="80"/>
    </location>
</feature>
<keyword evidence="1" id="KW-0863">Zinc-finger</keyword>
<feature type="compositionally biased region" description="Basic residues" evidence="2">
    <location>
        <begin position="284"/>
        <end position="295"/>
    </location>
</feature>
<evidence type="ECO:0000313" key="4">
    <source>
        <dbReference type="EMBL" id="RYR57651.1"/>
    </source>
</evidence>
<feature type="domain" description="CCHC-type" evidence="3">
    <location>
        <begin position="316"/>
        <end position="332"/>
    </location>
</feature>
<protein>
    <recommendedName>
        <fullName evidence="3">CCHC-type domain-containing protein</fullName>
    </recommendedName>
</protein>
<keyword evidence="1" id="KW-0479">Metal-binding</keyword>